<keyword evidence="2" id="KW-1185">Reference proteome</keyword>
<dbReference type="Proteomes" id="UP000265520">
    <property type="component" value="Unassembled WGS sequence"/>
</dbReference>
<accession>A0A392SMA0</accession>
<evidence type="ECO:0000313" key="2">
    <source>
        <dbReference type="Proteomes" id="UP000265520"/>
    </source>
</evidence>
<evidence type="ECO:0000313" key="1">
    <source>
        <dbReference type="EMBL" id="MCI49542.1"/>
    </source>
</evidence>
<sequence length="52" mass="6262">KLARLKAEEEVKKRERVCEEGKKLEQRYTTLLNVEGTQENLVWLMIEKLLKF</sequence>
<proteinExistence type="predicted"/>
<comment type="caution">
    <text evidence="1">The sequence shown here is derived from an EMBL/GenBank/DDBJ whole genome shotgun (WGS) entry which is preliminary data.</text>
</comment>
<dbReference type="AlphaFoldDB" id="A0A392SMA0"/>
<feature type="non-terminal residue" evidence="1">
    <location>
        <position position="1"/>
    </location>
</feature>
<dbReference type="EMBL" id="LXQA010402752">
    <property type="protein sequence ID" value="MCI49542.1"/>
    <property type="molecule type" value="Genomic_DNA"/>
</dbReference>
<protein>
    <submittedName>
        <fullName evidence="1">Uncharacterized protein</fullName>
    </submittedName>
</protein>
<reference evidence="1 2" key="1">
    <citation type="journal article" date="2018" name="Front. Plant Sci.">
        <title>Red Clover (Trifolium pratense) and Zigzag Clover (T. medium) - A Picture of Genomic Similarities and Differences.</title>
        <authorList>
            <person name="Dluhosova J."/>
            <person name="Istvanek J."/>
            <person name="Nedelnik J."/>
            <person name="Repkova J."/>
        </authorList>
    </citation>
    <scope>NUCLEOTIDE SEQUENCE [LARGE SCALE GENOMIC DNA]</scope>
    <source>
        <strain evidence="2">cv. 10/8</strain>
        <tissue evidence="1">Leaf</tissue>
    </source>
</reference>
<name>A0A392SMA0_9FABA</name>
<organism evidence="1 2">
    <name type="scientific">Trifolium medium</name>
    <dbReference type="NCBI Taxonomy" id="97028"/>
    <lineage>
        <taxon>Eukaryota</taxon>
        <taxon>Viridiplantae</taxon>
        <taxon>Streptophyta</taxon>
        <taxon>Embryophyta</taxon>
        <taxon>Tracheophyta</taxon>
        <taxon>Spermatophyta</taxon>
        <taxon>Magnoliopsida</taxon>
        <taxon>eudicotyledons</taxon>
        <taxon>Gunneridae</taxon>
        <taxon>Pentapetalae</taxon>
        <taxon>rosids</taxon>
        <taxon>fabids</taxon>
        <taxon>Fabales</taxon>
        <taxon>Fabaceae</taxon>
        <taxon>Papilionoideae</taxon>
        <taxon>50 kb inversion clade</taxon>
        <taxon>NPAAA clade</taxon>
        <taxon>Hologalegina</taxon>
        <taxon>IRL clade</taxon>
        <taxon>Trifolieae</taxon>
        <taxon>Trifolium</taxon>
    </lineage>
</organism>